<sequence>MSKVVTDSNWTEIITPGSKLFDLRLHEVWRYRDLIVLFVKRDMAAQYRQTILGPVWHVIQPVLTAFMFFIVFNKIAGIKTGDTPPAIFYLCGIAIWTYFSSCLTATSNTFVANAAIFGKVYFPRLVTPISIVLSNLIKFGIQLGILIVVMLWFAVTDNYKISIGMHTLLLPVVLIVMAALGLGLGIIISSLTTKYRDLTVLVSFGVSLLMYVTPVAYPMSFVENSSYKKLILANPLSPLVETFRYAVLGKGSFDETLFSYSCIFTVVTLFAGMVIFSKVEKTFMDTV</sequence>
<evidence type="ECO:0000256" key="6">
    <source>
        <dbReference type="ARBA" id="ARBA00022692"/>
    </source>
</evidence>
<evidence type="ECO:0000313" key="12">
    <source>
        <dbReference type="Proteomes" id="UP000628448"/>
    </source>
</evidence>
<keyword evidence="7 9" id="KW-1133">Transmembrane helix</keyword>
<dbReference type="EMBL" id="JADWYR010000002">
    <property type="protein sequence ID" value="MBG9377140.1"/>
    <property type="molecule type" value="Genomic_DNA"/>
</dbReference>
<evidence type="ECO:0000256" key="1">
    <source>
        <dbReference type="ARBA" id="ARBA00004429"/>
    </source>
</evidence>
<evidence type="ECO:0000256" key="8">
    <source>
        <dbReference type="ARBA" id="ARBA00023136"/>
    </source>
</evidence>
<name>A0A931GW36_9BACT</name>
<dbReference type="PANTHER" id="PTHR30413:SF8">
    <property type="entry name" value="TRANSPORT PERMEASE PROTEIN"/>
    <property type="match status" value="1"/>
</dbReference>
<organism evidence="11 12">
    <name type="scientific">Panacibacter microcysteis</name>
    <dbReference type="NCBI Taxonomy" id="2793269"/>
    <lineage>
        <taxon>Bacteria</taxon>
        <taxon>Pseudomonadati</taxon>
        <taxon>Bacteroidota</taxon>
        <taxon>Chitinophagia</taxon>
        <taxon>Chitinophagales</taxon>
        <taxon>Chitinophagaceae</taxon>
        <taxon>Panacibacter</taxon>
    </lineage>
</organism>
<evidence type="ECO:0000256" key="3">
    <source>
        <dbReference type="ARBA" id="ARBA00022448"/>
    </source>
</evidence>
<dbReference type="RefSeq" id="WP_196991239.1">
    <property type="nucleotide sequence ID" value="NZ_JADWYR010000002.1"/>
</dbReference>
<dbReference type="Proteomes" id="UP000628448">
    <property type="component" value="Unassembled WGS sequence"/>
</dbReference>
<evidence type="ECO:0000256" key="7">
    <source>
        <dbReference type="ARBA" id="ARBA00022989"/>
    </source>
</evidence>
<dbReference type="PROSITE" id="PS51012">
    <property type="entry name" value="ABC_TM2"/>
    <property type="match status" value="1"/>
</dbReference>
<keyword evidence="6 9" id="KW-0812">Transmembrane</keyword>
<keyword evidence="12" id="KW-1185">Reference proteome</keyword>
<keyword evidence="3 9" id="KW-0813">Transport</keyword>
<feature type="transmembrane region" description="Helical" evidence="9">
    <location>
        <begin position="136"/>
        <end position="155"/>
    </location>
</feature>
<accession>A0A931GW36</accession>
<feature type="transmembrane region" description="Helical" evidence="9">
    <location>
        <begin position="87"/>
        <end position="116"/>
    </location>
</feature>
<dbReference type="GO" id="GO:0015920">
    <property type="term" value="P:lipopolysaccharide transport"/>
    <property type="evidence" value="ECO:0007669"/>
    <property type="project" value="TreeGrafter"/>
</dbReference>
<keyword evidence="8 9" id="KW-0472">Membrane</keyword>
<evidence type="ECO:0000256" key="4">
    <source>
        <dbReference type="ARBA" id="ARBA00022475"/>
    </source>
</evidence>
<evidence type="ECO:0000256" key="9">
    <source>
        <dbReference type="RuleBase" id="RU361157"/>
    </source>
</evidence>
<feature type="transmembrane region" description="Helical" evidence="9">
    <location>
        <begin position="51"/>
        <end position="72"/>
    </location>
</feature>
<feature type="transmembrane region" description="Helical" evidence="9">
    <location>
        <begin position="198"/>
        <end position="217"/>
    </location>
</feature>
<keyword evidence="5" id="KW-0997">Cell inner membrane</keyword>
<evidence type="ECO:0000256" key="5">
    <source>
        <dbReference type="ARBA" id="ARBA00022519"/>
    </source>
</evidence>
<evidence type="ECO:0000313" key="11">
    <source>
        <dbReference type="EMBL" id="MBG9377140.1"/>
    </source>
</evidence>
<comment type="similarity">
    <text evidence="2 9">Belongs to the ABC-2 integral membrane protein family.</text>
</comment>
<feature type="domain" description="ABC transmembrane type-2" evidence="10">
    <location>
        <begin position="52"/>
        <end position="279"/>
    </location>
</feature>
<dbReference type="InterPro" id="IPR047817">
    <property type="entry name" value="ABC2_TM_bact-type"/>
</dbReference>
<dbReference type="Pfam" id="PF01061">
    <property type="entry name" value="ABC2_membrane"/>
    <property type="match status" value="1"/>
</dbReference>
<proteinExistence type="inferred from homology"/>
<evidence type="ECO:0000256" key="2">
    <source>
        <dbReference type="ARBA" id="ARBA00007783"/>
    </source>
</evidence>
<comment type="caution">
    <text evidence="11">The sequence shown here is derived from an EMBL/GenBank/DDBJ whole genome shotgun (WGS) entry which is preliminary data.</text>
</comment>
<reference evidence="11" key="1">
    <citation type="submission" date="2020-11" db="EMBL/GenBank/DDBJ databases">
        <title>Bacterial whole genome sequence for Panacibacter sp. DH6.</title>
        <authorList>
            <person name="Le V."/>
            <person name="Ko S."/>
            <person name="Ahn C.-Y."/>
            <person name="Oh H.-M."/>
        </authorList>
    </citation>
    <scope>NUCLEOTIDE SEQUENCE</scope>
    <source>
        <strain evidence="11">DH6</strain>
    </source>
</reference>
<dbReference type="PANTHER" id="PTHR30413">
    <property type="entry name" value="INNER MEMBRANE TRANSPORT PERMEASE"/>
    <property type="match status" value="1"/>
</dbReference>
<feature type="transmembrane region" description="Helical" evidence="9">
    <location>
        <begin position="257"/>
        <end position="276"/>
    </location>
</feature>
<dbReference type="InterPro" id="IPR013525">
    <property type="entry name" value="ABC2_TM"/>
</dbReference>
<gene>
    <name evidence="11" type="ORF">I5907_12930</name>
</gene>
<evidence type="ECO:0000259" key="10">
    <source>
        <dbReference type="PROSITE" id="PS51012"/>
    </source>
</evidence>
<dbReference type="AlphaFoldDB" id="A0A931GW36"/>
<comment type="subcellular location">
    <subcellularLocation>
        <location evidence="1">Cell inner membrane</location>
        <topology evidence="1">Multi-pass membrane protein</topology>
    </subcellularLocation>
    <subcellularLocation>
        <location evidence="9">Cell membrane</location>
        <topology evidence="9">Multi-pass membrane protein</topology>
    </subcellularLocation>
</comment>
<dbReference type="GO" id="GO:0140359">
    <property type="term" value="F:ABC-type transporter activity"/>
    <property type="evidence" value="ECO:0007669"/>
    <property type="project" value="InterPro"/>
</dbReference>
<protein>
    <recommendedName>
        <fullName evidence="9">Transport permease protein</fullName>
    </recommendedName>
</protein>
<keyword evidence="4 9" id="KW-1003">Cell membrane</keyword>
<dbReference type="GO" id="GO:0005886">
    <property type="term" value="C:plasma membrane"/>
    <property type="evidence" value="ECO:0007669"/>
    <property type="project" value="UniProtKB-SubCell"/>
</dbReference>
<feature type="transmembrane region" description="Helical" evidence="9">
    <location>
        <begin position="167"/>
        <end position="191"/>
    </location>
</feature>